<dbReference type="PANTHER" id="PTHR23115">
    <property type="entry name" value="TRANSLATION FACTOR"/>
    <property type="match status" value="1"/>
</dbReference>
<dbReference type="InterPro" id="IPR004161">
    <property type="entry name" value="EFTu-like_2"/>
</dbReference>
<dbReference type="InterPro" id="IPR000795">
    <property type="entry name" value="T_Tr_GTP-bd_dom"/>
</dbReference>
<evidence type="ECO:0000256" key="1">
    <source>
        <dbReference type="ARBA" id="ARBA00012391"/>
    </source>
</evidence>
<dbReference type="CDD" id="cd03695">
    <property type="entry name" value="CysN_NodQ_II"/>
    <property type="match status" value="1"/>
</dbReference>
<dbReference type="PRINTS" id="PR00315">
    <property type="entry name" value="ELONGATNFCT"/>
</dbReference>
<evidence type="ECO:0000256" key="6">
    <source>
        <dbReference type="ARBA" id="ARBA00023134"/>
    </source>
</evidence>
<dbReference type="FunFam" id="3.40.50.300:FF:000119">
    <property type="entry name" value="Sulfate adenylyltransferase subunit 1"/>
    <property type="match status" value="1"/>
</dbReference>
<reference evidence="8" key="1">
    <citation type="submission" date="2018-06" db="EMBL/GenBank/DDBJ databases">
        <authorList>
            <person name="Zhirakovskaya E."/>
        </authorList>
    </citation>
    <scope>NUCLEOTIDE SEQUENCE</scope>
</reference>
<dbReference type="InterPro" id="IPR009000">
    <property type="entry name" value="Transl_B-barrel_sf"/>
</dbReference>
<feature type="non-terminal residue" evidence="8">
    <location>
        <position position="298"/>
    </location>
</feature>
<evidence type="ECO:0000259" key="7">
    <source>
        <dbReference type="PROSITE" id="PS51722"/>
    </source>
</evidence>
<dbReference type="NCBIfam" id="TIGR02034">
    <property type="entry name" value="CysN"/>
    <property type="match status" value="1"/>
</dbReference>
<dbReference type="Pfam" id="PF00009">
    <property type="entry name" value="GTP_EFTU"/>
    <property type="match status" value="1"/>
</dbReference>
<keyword evidence="6" id="KW-0342">GTP-binding</keyword>
<keyword evidence="2 8" id="KW-0808">Transferase</keyword>
<dbReference type="Gene3D" id="3.40.50.300">
    <property type="entry name" value="P-loop containing nucleotide triphosphate hydrolases"/>
    <property type="match status" value="1"/>
</dbReference>
<dbReference type="InterPro" id="IPR041757">
    <property type="entry name" value="CysN_GTP-bd"/>
</dbReference>
<dbReference type="Gene3D" id="2.40.30.10">
    <property type="entry name" value="Translation factors"/>
    <property type="match status" value="1"/>
</dbReference>
<accession>A0A3B1A4R7</accession>
<evidence type="ECO:0000256" key="2">
    <source>
        <dbReference type="ARBA" id="ARBA00022679"/>
    </source>
</evidence>
<dbReference type="CDD" id="cd04166">
    <property type="entry name" value="CysN_ATPS"/>
    <property type="match status" value="1"/>
</dbReference>
<dbReference type="InterPro" id="IPR011779">
    <property type="entry name" value="SO4_adenylTrfase_lsu"/>
</dbReference>
<dbReference type="AlphaFoldDB" id="A0A3B1A4R7"/>
<dbReference type="EC" id="2.7.7.4" evidence="1"/>
<dbReference type="GO" id="GO:0006790">
    <property type="term" value="P:sulfur compound metabolic process"/>
    <property type="evidence" value="ECO:0007669"/>
    <property type="project" value="InterPro"/>
</dbReference>
<dbReference type="InterPro" id="IPR044138">
    <property type="entry name" value="CysN_II"/>
</dbReference>
<dbReference type="GO" id="GO:0005524">
    <property type="term" value="F:ATP binding"/>
    <property type="evidence" value="ECO:0007669"/>
    <property type="project" value="UniProtKB-KW"/>
</dbReference>
<gene>
    <name evidence="8" type="ORF">MNBD_GAMMA17-1737</name>
</gene>
<dbReference type="Pfam" id="PF03144">
    <property type="entry name" value="GTP_EFTU_D2"/>
    <property type="match status" value="1"/>
</dbReference>
<evidence type="ECO:0000256" key="4">
    <source>
        <dbReference type="ARBA" id="ARBA00022741"/>
    </source>
</evidence>
<dbReference type="SUPFAM" id="SSF52540">
    <property type="entry name" value="P-loop containing nucleoside triphosphate hydrolases"/>
    <property type="match status" value="1"/>
</dbReference>
<dbReference type="SUPFAM" id="SSF50447">
    <property type="entry name" value="Translation proteins"/>
    <property type="match status" value="1"/>
</dbReference>
<dbReference type="GO" id="GO:0003924">
    <property type="term" value="F:GTPase activity"/>
    <property type="evidence" value="ECO:0007669"/>
    <property type="project" value="InterPro"/>
</dbReference>
<protein>
    <recommendedName>
        <fullName evidence="1">sulfate adenylyltransferase</fullName>
        <ecNumber evidence="1">2.7.7.4</ecNumber>
    </recommendedName>
</protein>
<proteinExistence type="predicted"/>
<dbReference type="InterPro" id="IPR031157">
    <property type="entry name" value="G_TR_CS"/>
</dbReference>
<dbReference type="PROSITE" id="PS00301">
    <property type="entry name" value="G_TR_1"/>
    <property type="match status" value="1"/>
</dbReference>
<organism evidence="8">
    <name type="scientific">hydrothermal vent metagenome</name>
    <dbReference type="NCBI Taxonomy" id="652676"/>
    <lineage>
        <taxon>unclassified sequences</taxon>
        <taxon>metagenomes</taxon>
        <taxon>ecological metagenomes</taxon>
    </lineage>
</organism>
<feature type="domain" description="Tr-type G" evidence="7">
    <location>
        <begin position="12"/>
        <end position="223"/>
    </location>
</feature>
<keyword evidence="3 8" id="KW-0548">Nucleotidyltransferase</keyword>
<dbReference type="InterPro" id="IPR027417">
    <property type="entry name" value="P-loop_NTPase"/>
</dbReference>
<dbReference type="PROSITE" id="PS51722">
    <property type="entry name" value="G_TR_2"/>
    <property type="match status" value="1"/>
</dbReference>
<dbReference type="GO" id="GO:0005525">
    <property type="term" value="F:GTP binding"/>
    <property type="evidence" value="ECO:0007669"/>
    <property type="project" value="UniProtKB-KW"/>
</dbReference>
<dbReference type="EMBL" id="UOFQ01000081">
    <property type="protein sequence ID" value="VAW87906.1"/>
    <property type="molecule type" value="Genomic_DNA"/>
</dbReference>
<sequence>MSNSDQNQNQNIELLRLVTVGSVDDGKSTLIGRLLYDTKGAFEDQLQAVRKEEGEGADGIDLAQLTDGLAAEREQGITIDVAYRYFATPKRKFIMADCPGHEQYTRNMVTGSSTANAAIILIDARKGVLQQTRRHTHIISLLGLPHLIVAINKMDLIDYDEATFLKVKEELTEFCARQGIHNLICIPVSALAGDMVVDRGNNMDWYQGPTVLETLEGIDVSAHIDECDFRFPVQLVSRPQTRELPDFRGFMGRIASGTVKVGDEIVQLPAGKKSKIKEIITFDGNLDEAFAPQSVTLT</sequence>
<keyword evidence="5" id="KW-0067">ATP-binding</keyword>
<dbReference type="GO" id="GO:0004781">
    <property type="term" value="F:sulfate adenylyltransferase (ATP) activity"/>
    <property type="evidence" value="ECO:0007669"/>
    <property type="project" value="UniProtKB-EC"/>
</dbReference>
<name>A0A3B1A4R7_9ZZZZ</name>
<evidence type="ECO:0000313" key="8">
    <source>
        <dbReference type="EMBL" id="VAW87906.1"/>
    </source>
</evidence>
<evidence type="ECO:0000256" key="3">
    <source>
        <dbReference type="ARBA" id="ARBA00022695"/>
    </source>
</evidence>
<evidence type="ECO:0000256" key="5">
    <source>
        <dbReference type="ARBA" id="ARBA00022840"/>
    </source>
</evidence>
<dbReference type="InterPro" id="IPR050100">
    <property type="entry name" value="TRAFAC_GTPase_members"/>
</dbReference>
<keyword evidence="4" id="KW-0547">Nucleotide-binding</keyword>